<dbReference type="PROSITE" id="PS50102">
    <property type="entry name" value="RRM"/>
    <property type="match status" value="2"/>
</dbReference>
<reference evidence="14" key="1">
    <citation type="submission" date="2015-09" db="EMBL/GenBank/DDBJ databases">
        <authorList>
            <person name="Sai Rama Sridatta P."/>
        </authorList>
    </citation>
    <scope>NUCLEOTIDE SEQUENCE [LARGE SCALE GENOMIC DNA]</scope>
</reference>
<comment type="function">
    <text evidence="7">RNA binding protein that regulates the expression of target mRNAs at the translation level. May play a role in the proliferation and maintenance of stem cells in the central nervous system.</text>
</comment>
<accession>A0A4W6FC02</accession>
<keyword evidence="4" id="KW-0597">Phosphoprotein</keyword>
<dbReference type="PANTHER" id="PTHR48032:SF10">
    <property type="entry name" value="RNA-BINDING PROTEIN MUSASHI HOMOLOG 2"/>
    <property type="match status" value="1"/>
</dbReference>
<dbReference type="CDD" id="cd12323">
    <property type="entry name" value="RRM2_MSI"/>
    <property type="match status" value="1"/>
</dbReference>
<protein>
    <recommendedName>
        <fullName evidence="8">RNA-binding protein Musashi homolog 2</fullName>
    </recommendedName>
</protein>
<keyword evidence="6 10" id="KW-0694">RNA-binding</keyword>
<feature type="compositionally biased region" description="Polar residues" evidence="11">
    <location>
        <begin position="1"/>
        <end position="15"/>
    </location>
</feature>
<proteinExistence type="inferred from homology"/>
<dbReference type="Proteomes" id="UP000314980">
    <property type="component" value="Unassembled WGS sequence"/>
</dbReference>
<dbReference type="FunFam" id="3.30.70.330:FF:000025">
    <property type="entry name" value="RNA-binding protein Musashi homolog 2 isoform X1"/>
    <property type="match status" value="1"/>
</dbReference>
<name>A0A4W6FC02_LATCA</name>
<evidence type="ECO:0000313" key="13">
    <source>
        <dbReference type="Ensembl" id="ENSLCAP00010047733.1"/>
    </source>
</evidence>
<dbReference type="Gene3D" id="3.30.70.330">
    <property type="match status" value="2"/>
</dbReference>
<dbReference type="GO" id="GO:0007417">
    <property type="term" value="P:central nervous system development"/>
    <property type="evidence" value="ECO:0007669"/>
    <property type="project" value="TreeGrafter"/>
</dbReference>
<feature type="domain" description="RRM" evidence="12">
    <location>
        <begin position="6"/>
        <end position="96"/>
    </location>
</feature>
<comment type="subcellular location">
    <subcellularLocation>
        <location evidence="1">Cytoplasm</location>
    </subcellularLocation>
</comment>
<sequence>MEGDGSQATSGNLNDSQHDPGLRDYFSKFGEIRECMVMRDPTTKRSRGFGFVTFTDAASVDKVLAQQHHELDSKTIDPKVAFPRRAQPKMVTRTKKIFVGGLSANTVVEDVKQYFEQFGKVDDAMLMFDKTTNRHRGFGFITFESEDIVEKVCEIHFHEINNKMVECKKAQPKEVMFPPGTRGRARGLPYTMDAFMLGMGMLSYPNIVATYGRGYTGFAPSYSYQFPGFPATAYGPVAAAAVAAARGSGRGARGRGGYLAYPQSTGPGLPDYGFYSAPSDQRGGPCSFADYGSLGPQAAQMLHSEHATSACNSPLQHLHSPDQFKNPGTNPSRPGGFPGANSPGPVADLYGPSSQDSAVGNYISAASPQPGSGFGPSITVSTQMLTFCHV</sequence>
<dbReference type="AlphaFoldDB" id="A0A4W6FC02"/>
<dbReference type="GO" id="GO:0005737">
    <property type="term" value="C:cytoplasm"/>
    <property type="evidence" value="ECO:0007669"/>
    <property type="project" value="UniProtKB-SubCell"/>
</dbReference>
<evidence type="ECO:0000256" key="1">
    <source>
        <dbReference type="ARBA" id="ARBA00004496"/>
    </source>
</evidence>
<evidence type="ECO:0000256" key="11">
    <source>
        <dbReference type="SAM" id="MobiDB-lite"/>
    </source>
</evidence>
<evidence type="ECO:0000256" key="9">
    <source>
        <dbReference type="ARBA" id="ARBA00093518"/>
    </source>
</evidence>
<feature type="domain" description="RRM" evidence="12">
    <location>
        <begin position="95"/>
        <end position="172"/>
    </location>
</feature>
<comment type="similarity">
    <text evidence="2">Belongs to the Musashi family.</text>
</comment>
<evidence type="ECO:0000256" key="7">
    <source>
        <dbReference type="ARBA" id="ARBA00058925"/>
    </source>
</evidence>
<organism evidence="13 14">
    <name type="scientific">Lates calcarifer</name>
    <name type="common">Barramundi</name>
    <name type="synonym">Holocentrus calcarifer</name>
    <dbReference type="NCBI Taxonomy" id="8187"/>
    <lineage>
        <taxon>Eukaryota</taxon>
        <taxon>Metazoa</taxon>
        <taxon>Chordata</taxon>
        <taxon>Craniata</taxon>
        <taxon>Vertebrata</taxon>
        <taxon>Euteleostomi</taxon>
        <taxon>Actinopterygii</taxon>
        <taxon>Neopterygii</taxon>
        <taxon>Teleostei</taxon>
        <taxon>Neoteleostei</taxon>
        <taxon>Acanthomorphata</taxon>
        <taxon>Carangaria</taxon>
        <taxon>Carangaria incertae sedis</taxon>
        <taxon>Centropomidae</taxon>
        <taxon>Lates</taxon>
    </lineage>
</organism>
<evidence type="ECO:0000256" key="6">
    <source>
        <dbReference type="ARBA" id="ARBA00022884"/>
    </source>
</evidence>
<dbReference type="FunFam" id="3.30.70.330:FF:000020">
    <property type="entry name" value="RNA-binding protein Musashi homolog 2 isoform X1"/>
    <property type="match status" value="1"/>
</dbReference>
<dbReference type="InterPro" id="IPR012677">
    <property type="entry name" value="Nucleotide-bd_a/b_plait_sf"/>
</dbReference>
<dbReference type="SUPFAM" id="SSF54928">
    <property type="entry name" value="RNA-binding domain, RBD"/>
    <property type="match status" value="2"/>
</dbReference>
<evidence type="ECO:0000256" key="8">
    <source>
        <dbReference type="ARBA" id="ARBA00072857"/>
    </source>
</evidence>
<comment type="subunit">
    <text evidence="9">Interacts with RHOBTB2; the interaction is necessary for MSI2 ubiquitination and degradation.</text>
</comment>
<reference evidence="13" key="2">
    <citation type="submission" date="2025-08" db="UniProtKB">
        <authorList>
            <consortium name="Ensembl"/>
        </authorList>
    </citation>
    <scope>IDENTIFICATION</scope>
</reference>
<evidence type="ECO:0000256" key="10">
    <source>
        <dbReference type="PROSITE-ProRule" id="PRU00176"/>
    </source>
</evidence>
<keyword evidence="14" id="KW-1185">Reference proteome</keyword>
<evidence type="ECO:0000259" key="12">
    <source>
        <dbReference type="PROSITE" id="PS50102"/>
    </source>
</evidence>
<evidence type="ECO:0000313" key="14">
    <source>
        <dbReference type="Proteomes" id="UP000314980"/>
    </source>
</evidence>
<keyword evidence="3" id="KW-0963">Cytoplasm</keyword>
<feature type="region of interest" description="Disordered" evidence="11">
    <location>
        <begin position="305"/>
        <end position="353"/>
    </location>
</feature>
<dbReference type="GO" id="GO:0003729">
    <property type="term" value="F:mRNA binding"/>
    <property type="evidence" value="ECO:0007669"/>
    <property type="project" value="TreeGrafter"/>
</dbReference>
<dbReference type="PANTHER" id="PTHR48032">
    <property type="entry name" value="RNA-BINDING PROTEIN MUSASHI HOMOLOG RBP6"/>
    <property type="match status" value="1"/>
</dbReference>
<gene>
    <name evidence="13" type="primary">MSI2</name>
    <name evidence="13" type="synonym">LOC108893503</name>
</gene>
<keyword evidence="5" id="KW-0677">Repeat</keyword>
<evidence type="ECO:0000256" key="5">
    <source>
        <dbReference type="ARBA" id="ARBA00022737"/>
    </source>
</evidence>
<dbReference type="InterPro" id="IPR000504">
    <property type="entry name" value="RRM_dom"/>
</dbReference>
<dbReference type="SMART" id="SM00360">
    <property type="entry name" value="RRM"/>
    <property type="match status" value="2"/>
</dbReference>
<dbReference type="InterPro" id="IPR035979">
    <property type="entry name" value="RBD_domain_sf"/>
</dbReference>
<evidence type="ECO:0000256" key="2">
    <source>
        <dbReference type="ARBA" id="ARBA00006635"/>
    </source>
</evidence>
<evidence type="ECO:0000256" key="4">
    <source>
        <dbReference type="ARBA" id="ARBA00022553"/>
    </source>
</evidence>
<feature type="region of interest" description="Disordered" evidence="11">
    <location>
        <begin position="1"/>
        <end position="21"/>
    </location>
</feature>
<dbReference type="InterPro" id="IPR034126">
    <property type="entry name" value="MSI_RRM2"/>
</dbReference>
<dbReference type="Pfam" id="PF00076">
    <property type="entry name" value="RRM_1"/>
    <property type="match status" value="2"/>
</dbReference>
<evidence type="ECO:0000256" key="3">
    <source>
        <dbReference type="ARBA" id="ARBA00022490"/>
    </source>
</evidence>
<dbReference type="Ensembl" id="ENSLCAT00010048914.1">
    <property type="protein sequence ID" value="ENSLCAP00010047733.1"/>
    <property type="gene ID" value="ENSLCAG00010022089.1"/>
</dbReference>
<dbReference type="GO" id="GO:0006417">
    <property type="term" value="P:regulation of translation"/>
    <property type="evidence" value="ECO:0007669"/>
    <property type="project" value="TreeGrafter"/>
</dbReference>
<reference evidence="13" key="3">
    <citation type="submission" date="2025-09" db="UniProtKB">
        <authorList>
            <consortium name="Ensembl"/>
        </authorList>
    </citation>
    <scope>IDENTIFICATION</scope>
</reference>
<dbReference type="GeneTree" id="ENSGT00940000155420"/>